<reference evidence="1" key="1">
    <citation type="journal article" date="2023" name="Mol. Biol. Evol.">
        <title>Third-Generation Sequencing Reveals the Adaptive Role of the Epigenome in Three Deep-Sea Polychaetes.</title>
        <authorList>
            <person name="Perez M."/>
            <person name="Aroh O."/>
            <person name="Sun Y."/>
            <person name="Lan Y."/>
            <person name="Juniper S.K."/>
            <person name="Young C.R."/>
            <person name="Angers B."/>
            <person name="Qian P.Y."/>
        </authorList>
    </citation>
    <scope>NUCLEOTIDE SEQUENCE</scope>
    <source>
        <strain evidence="1">R07B-5</strain>
    </source>
</reference>
<dbReference type="AlphaFoldDB" id="A0AAD9K2X3"/>
<sequence length="89" mass="10074">MLDTTLTLSTLWWTFRPKNKVLFSYPAGNRITTVSLSDGADGEPRLPAMTSVSSTCDAFWNELRKSRMFLLKRSSYEEAAQEKLHGVSE</sequence>
<proteinExistence type="predicted"/>
<dbReference type="Proteomes" id="UP001209878">
    <property type="component" value="Unassembled WGS sequence"/>
</dbReference>
<evidence type="ECO:0000313" key="1">
    <source>
        <dbReference type="EMBL" id="KAK2163939.1"/>
    </source>
</evidence>
<comment type="caution">
    <text evidence="1">The sequence shown here is derived from an EMBL/GenBank/DDBJ whole genome shotgun (WGS) entry which is preliminary data.</text>
</comment>
<organism evidence="1 2">
    <name type="scientific">Ridgeia piscesae</name>
    <name type="common">Tubeworm</name>
    <dbReference type="NCBI Taxonomy" id="27915"/>
    <lineage>
        <taxon>Eukaryota</taxon>
        <taxon>Metazoa</taxon>
        <taxon>Spiralia</taxon>
        <taxon>Lophotrochozoa</taxon>
        <taxon>Annelida</taxon>
        <taxon>Polychaeta</taxon>
        <taxon>Sedentaria</taxon>
        <taxon>Canalipalpata</taxon>
        <taxon>Sabellida</taxon>
        <taxon>Siboglinidae</taxon>
        <taxon>Ridgeia</taxon>
    </lineage>
</organism>
<protein>
    <submittedName>
        <fullName evidence="1">Uncharacterized protein</fullName>
    </submittedName>
</protein>
<evidence type="ECO:0000313" key="2">
    <source>
        <dbReference type="Proteomes" id="UP001209878"/>
    </source>
</evidence>
<accession>A0AAD9K2X3</accession>
<keyword evidence="2" id="KW-1185">Reference proteome</keyword>
<dbReference type="EMBL" id="JAODUO010001440">
    <property type="protein sequence ID" value="KAK2163939.1"/>
    <property type="molecule type" value="Genomic_DNA"/>
</dbReference>
<name>A0AAD9K2X3_RIDPI</name>
<gene>
    <name evidence="1" type="ORF">NP493_1441g00022</name>
</gene>